<name>A0A8H4K6Z5_9HYPO</name>
<keyword evidence="3" id="KW-1185">Reference proteome</keyword>
<organism evidence="2 3">
    <name type="scientific">Fusarium austroafricanum</name>
    <dbReference type="NCBI Taxonomy" id="2364996"/>
    <lineage>
        <taxon>Eukaryota</taxon>
        <taxon>Fungi</taxon>
        <taxon>Dikarya</taxon>
        <taxon>Ascomycota</taxon>
        <taxon>Pezizomycotina</taxon>
        <taxon>Sordariomycetes</taxon>
        <taxon>Hypocreomycetidae</taxon>
        <taxon>Hypocreales</taxon>
        <taxon>Nectriaceae</taxon>
        <taxon>Fusarium</taxon>
        <taxon>Fusarium concolor species complex</taxon>
    </lineage>
</organism>
<dbReference type="Proteomes" id="UP000605986">
    <property type="component" value="Unassembled WGS sequence"/>
</dbReference>
<evidence type="ECO:0000256" key="1">
    <source>
        <dbReference type="SAM" id="MobiDB-lite"/>
    </source>
</evidence>
<feature type="region of interest" description="Disordered" evidence="1">
    <location>
        <begin position="32"/>
        <end position="79"/>
    </location>
</feature>
<evidence type="ECO:0000313" key="3">
    <source>
        <dbReference type="Proteomes" id="UP000605986"/>
    </source>
</evidence>
<proteinExistence type="predicted"/>
<dbReference type="EMBL" id="JAADJG010000495">
    <property type="protein sequence ID" value="KAF4445882.1"/>
    <property type="molecule type" value="Genomic_DNA"/>
</dbReference>
<feature type="compositionally biased region" description="Acidic residues" evidence="1">
    <location>
        <begin position="38"/>
        <end position="54"/>
    </location>
</feature>
<sequence length="95" mass="10078">MRGSDYTRSRRGREGGRGYVVDGCGVSSGRCQNQGFDVDADADADADAEAEADDVVVRSGRNPDLGSDSVSNSVSGDSGYVLAEILESEKSRRER</sequence>
<protein>
    <submittedName>
        <fullName evidence="2">Uncharacterized protein</fullName>
    </submittedName>
</protein>
<comment type="caution">
    <text evidence="2">The sequence shown here is derived from an EMBL/GenBank/DDBJ whole genome shotgun (WGS) entry which is preliminary data.</text>
</comment>
<dbReference type="AlphaFoldDB" id="A0A8H4K6Z5"/>
<reference evidence="2" key="1">
    <citation type="submission" date="2020-01" db="EMBL/GenBank/DDBJ databases">
        <title>Identification and distribution of gene clusters putatively required for synthesis of sphingolipid metabolism inhibitors in phylogenetically diverse species of the filamentous fungus Fusarium.</title>
        <authorList>
            <person name="Kim H.-S."/>
            <person name="Busman M."/>
            <person name="Brown D.W."/>
            <person name="Divon H."/>
            <person name="Uhlig S."/>
            <person name="Proctor R.H."/>
        </authorList>
    </citation>
    <scope>NUCLEOTIDE SEQUENCE</scope>
    <source>
        <strain evidence="2">NRRL 53441</strain>
    </source>
</reference>
<accession>A0A8H4K6Z5</accession>
<evidence type="ECO:0000313" key="2">
    <source>
        <dbReference type="EMBL" id="KAF4445882.1"/>
    </source>
</evidence>
<feature type="compositionally biased region" description="Low complexity" evidence="1">
    <location>
        <begin position="64"/>
        <end position="79"/>
    </location>
</feature>
<gene>
    <name evidence="2" type="ORF">F53441_10408</name>
</gene>